<keyword evidence="1" id="KW-0812">Transmembrane</keyword>
<name>A0A9E2SEW6_9BACT</name>
<organism evidence="2 3">
    <name type="scientific">Pinibacter aurantiacus</name>
    <dbReference type="NCBI Taxonomy" id="2851599"/>
    <lineage>
        <taxon>Bacteria</taxon>
        <taxon>Pseudomonadati</taxon>
        <taxon>Bacteroidota</taxon>
        <taxon>Chitinophagia</taxon>
        <taxon>Chitinophagales</taxon>
        <taxon>Chitinophagaceae</taxon>
        <taxon>Pinibacter</taxon>
    </lineage>
</organism>
<keyword evidence="1" id="KW-1133">Transmembrane helix</keyword>
<evidence type="ECO:0000256" key="1">
    <source>
        <dbReference type="SAM" id="Phobius"/>
    </source>
</evidence>
<reference evidence="2" key="1">
    <citation type="submission" date="2021-06" db="EMBL/GenBank/DDBJ databases">
        <authorList>
            <person name="Huq M.A."/>
        </authorList>
    </citation>
    <scope>NUCLEOTIDE SEQUENCE</scope>
    <source>
        <strain evidence="2">MAH-26</strain>
    </source>
</reference>
<keyword evidence="3" id="KW-1185">Reference proteome</keyword>
<sequence length="321" mass="35283">MKLDILFSQYLYQHKKLVLPGIGTFTLDPAAAIPDETEKQRSAVTGITYDSKAVPKIEEELIEFIRSHTGKIRPLAVSDIESYISLSSQLLNIGNPLYIDGIGTLIKGKDGRLSFTPGSYASTKLEDLTVIRESTEPRRHDETFSRREPSGNNARQLLIGIAALITLGIIGGGAYYLYQSNAHKKTTETDAADSVANAVVTDSTTRSSGNAYMPDSNLIARDSAAIKRRADSLAALQNGSSQPDASGKIPLKYVLEVTANKNRALRRYAQLKEFGNDVQMQVAPDSSSFKLYFVIPSAYSDTVHIKDSLTRFFLNKVRIEK</sequence>
<dbReference type="EMBL" id="JAHSPG010000015">
    <property type="protein sequence ID" value="MBV4359465.1"/>
    <property type="molecule type" value="Genomic_DNA"/>
</dbReference>
<protein>
    <recommendedName>
        <fullName evidence="4">CCDC81-like prokaryotic HU domain-containing protein</fullName>
    </recommendedName>
</protein>
<keyword evidence="1" id="KW-0472">Membrane</keyword>
<dbReference type="AlphaFoldDB" id="A0A9E2SEW6"/>
<dbReference type="Proteomes" id="UP000812270">
    <property type="component" value="Unassembled WGS sequence"/>
</dbReference>
<evidence type="ECO:0000313" key="2">
    <source>
        <dbReference type="EMBL" id="MBV4359465.1"/>
    </source>
</evidence>
<feature type="transmembrane region" description="Helical" evidence="1">
    <location>
        <begin position="157"/>
        <end position="178"/>
    </location>
</feature>
<proteinExistence type="predicted"/>
<accession>A0A9E2SEW6</accession>
<gene>
    <name evidence="2" type="ORF">KTO63_20010</name>
</gene>
<evidence type="ECO:0008006" key="4">
    <source>
        <dbReference type="Google" id="ProtNLM"/>
    </source>
</evidence>
<evidence type="ECO:0000313" key="3">
    <source>
        <dbReference type="Proteomes" id="UP000812270"/>
    </source>
</evidence>
<comment type="caution">
    <text evidence="2">The sequence shown here is derived from an EMBL/GenBank/DDBJ whole genome shotgun (WGS) entry which is preliminary data.</text>
</comment>
<dbReference type="RefSeq" id="WP_217793650.1">
    <property type="nucleotide sequence ID" value="NZ_JAHSPG010000015.1"/>
</dbReference>